<dbReference type="InterPro" id="IPR000488">
    <property type="entry name" value="Death_dom"/>
</dbReference>
<dbReference type="CDD" id="cd01670">
    <property type="entry name" value="Death"/>
    <property type="match status" value="1"/>
</dbReference>
<feature type="compositionally biased region" description="Acidic residues" evidence="1">
    <location>
        <begin position="488"/>
        <end position="497"/>
    </location>
</feature>
<feature type="compositionally biased region" description="Basic and acidic residues" evidence="1">
    <location>
        <begin position="498"/>
        <end position="507"/>
    </location>
</feature>
<feature type="region of interest" description="Disordered" evidence="1">
    <location>
        <begin position="488"/>
        <end position="551"/>
    </location>
</feature>
<dbReference type="PROSITE" id="PS50017">
    <property type="entry name" value="DEATH_DOMAIN"/>
    <property type="match status" value="1"/>
</dbReference>
<reference evidence="3" key="1">
    <citation type="journal article" date="2023" name="Mol. Biol. Evol.">
        <title>Third-Generation Sequencing Reveals the Adaptive Role of the Epigenome in Three Deep-Sea Polychaetes.</title>
        <authorList>
            <person name="Perez M."/>
            <person name="Aroh O."/>
            <person name="Sun Y."/>
            <person name="Lan Y."/>
            <person name="Juniper S.K."/>
            <person name="Young C.R."/>
            <person name="Angers B."/>
            <person name="Qian P.Y."/>
        </authorList>
    </citation>
    <scope>NUCLEOTIDE SEQUENCE</scope>
    <source>
        <strain evidence="3">P08H-3</strain>
    </source>
</reference>
<dbReference type="GO" id="GO:0007165">
    <property type="term" value="P:signal transduction"/>
    <property type="evidence" value="ECO:0007669"/>
    <property type="project" value="InterPro"/>
</dbReference>
<accession>A0AAD9KF78</accession>
<dbReference type="EMBL" id="JAODUP010000004">
    <property type="protein sequence ID" value="KAK2170084.1"/>
    <property type="molecule type" value="Genomic_DNA"/>
</dbReference>
<dbReference type="Pfam" id="PF00531">
    <property type="entry name" value="Death"/>
    <property type="match status" value="1"/>
</dbReference>
<evidence type="ECO:0000256" key="1">
    <source>
        <dbReference type="SAM" id="MobiDB-lite"/>
    </source>
</evidence>
<feature type="compositionally biased region" description="Pro residues" evidence="1">
    <location>
        <begin position="510"/>
        <end position="528"/>
    </location>
</feature>
<dbReference type="Gene3D" id="1.10.533.10">
    <property type="entry name" value="Death Domain, Fas"/>
    <property type="match status" value="1"/>
</dbReference>
<dbReference type="AlphaFoldDB" id="A0AAD9KF78"/>
<evidence type="ECO:0000313" key="3">
    <source>
        <dbReference type="EMBL" id="KAK2170084.1"/>
    </source>
</evidence>
<protein>
    <recommendedName>
        <fullName evidence="2">Death domain-containing protein</fullName>
    </recommendedName>
</protein>
<feature type="domain" description="Death" evidence="2">
    <location>
        <begin position="573"/>
        <end position="644"/>
    </location>
</feature>
<sequence>MSASSSRQSTSIASASSSRFISEMTVTKKGADFNLPFGGELSVPPGTFSKKDLITCCMVSPSDRFKYQPPINEIFLLALNTKSMKKGQSISLSLPFYPENLELFSLQLLAKRTDQDEWMVKECEINEEKRLVHLETDIGGIFVVTSFTKQEVFEVPVQGCLYNAKIHHQVSARFPKKTVDVPIQCHISIIPINKSVIGKLSLEYPRDMDNLLTASDFYEIKAHTEKTFRRSVTVKLPLPVMDEDFPHDDLAIMMMTNEGWQIYDAPIKFIKNAISFDTRHLTRFCVALAKPQHKKRLKEAFRHIERENAMTRGEVVPFIHIQERLWTLWFDIVPWSRIGPTIDKRLEQGFRKITKMYLPEIQEPEEVRPIMSRRSWRTKMAKQEEEKLPERDDLDLVNGGHFELEIGGDIRVSDDDPGRTNMDLRFNDRLPDNYRRFYVKPVQQNEGRILTGFLKCYSTDPDKDEKKCVRTFDFDVGPETVAAYLYEEPEPEPEPEEPEKIEPEIEVKPVTPPPPPPAPEVKRAPPPKQSNNASFARLTKPSRPPKQLFREPRVLTGRSLMTLAREVEQGLTLAIHLDISDSAITGMGFDALANGLSLVDITYKILLLWKRRTRHLKERQVDVLAEAMDDMGRKDLAELIRERHEQNLEITPDCIGATPGE</sequence>
<gene>
    <name evidence="3" type="ORF">LSH36_4g01020</name>
</gene>
<dbReference type="InterPro" id="IPR011029">
    <property type="entry name" value="DEATH-like_dom_sf"/>
</dbReference>
<keyword evidence="4" id="KW-1185">Reference proteome</keyword>
<evidence type="ECO:0000259" key="2">
    <source>
        <dbReference type="PROSITE" id="PS50017"/>
    </source>
</evidence>
<dbReference type="SUPFAM" id="SSF47986">
    <property type="entry name" value="DEATH domain"/>
    <property type="match status" value="1"/>
</dbReference>
<comment type="caution">
    <text evidence="3">The sequence shown here is derived from an EMBL/GenBank/DDBJ whole genome shotgun (WGS) entry which is preliminary data.</text>
</comment>
<dbReference type="Proteomes" id="UP001208570">
    <property type="component" value="Unassembled WGS sequence"/>
</dbReference>
<proteinExistence type="predicted"/>
<evidence type="ECO:0000313" key="4">
    <source>
        <dbReference type="Proteomes" id="UP001208570"/>
    </source>
</evidence>
<organism evidence="3 4">
    <name type="scientific">Paralvinella palmiformis</name>
    <dbReference type="NCBI Taxonomy" id="53620"/>
    <lineage>
        <taxon>Eukaryota</taxon>
        <taxon>Metazoa</taxon>
        <taxon>Spiralia</taxon>
        <taxon>Lophotrochozoa</taxon>
        <taxon>Annelida</taxon>
        <taxon>Polychaeta</taxon>
        <taxon>Sedentaria</taxon>
        <taxon>Canalipalpata</taxon>
        <taxon>Terebellida</taxon>
        <taxon>Terebelliformia</taxon>
        <taxon>Alvinellidae</taxon>
        <taxon>Paralvinella</taxon>
    </lineage>
</organism>
<name>A0AAD9KF78_9ANNE</name>
<dbReference type="Gene3D" id="2.60.220.30">
    <property type="match status" value="1"/>
</dbReference>